<accession>A0A1D8N4P8</accession>
<organism evidence="2 3">
    <name type="scientific">Yarrowia lipolytica</name>
    <name type="common">Candida lipolytica</name>
    <dbReference type="NCBI Taxonomy" id="4952"/>
    <lineage>
        <taxon>Eukaryota</taxon>
        <taxon>Fungi</taxon>
        <taxon>Dikarya</taxon>
        <taxon>Ascomycota</taxon>
        <taxon>Saccharomycotina</taxon>
        <taxon>Dipodascomycetes</taxon>
        <taxon>Dipodascales</taxon>
        <taxon>Dipodascales incertae sedis</taxon>
        <taxon>Yarrowia</taxon>
    </lineage>
</organism>
<gene>
    <name evidence="2" type="ORF">YALI1_A13593g</name>
</gene>
<name>A0A1D8N4P8_YARLL</name>
<evidence type="ECO:0000256" key="1">
    <source>
        <dbReference type="SAM" id="MobiDB-lite"/>
    </source>
</evidence>
<evidence type="ECO:0000313" key="3">
    <source>
        <dbReference type="Proteomes" id="UP000182444"/>
    </source>
</evidence>
<protein>
    <submittedName>
        <fullName evidence="2">Uncharacterized protein</fullName>
    </submittedName>
</protein>
<proteinExistence type="predicted"/>
<feature type="region of interest" description="Disordered" evidence="1">
    <location>
        <begin position="1"/>
        <end position="24"/>
    </location>
</feature>
<feature type="compositionally biased region" description="Basic residues" evidence="1">
    <location>
        <begin position="9"/>
        <end position="24"/>
    </location>
</feature>
<dbReference type="VEuPathDB" id="FungiDB:YALI1_A13593g"/>
<sequence length="73" mass="8215">MSIETYPERRHKTRPSNAKKRHTQSHLAHALASTIRIDWEPSLQCLAVSVGQTNATSVTETCSQAKRNRAEDI</sequence>
<dbReference type="RefSeq" id="XP_068137869.1">
    <property type="nucleotide sequence ID" value="XM_068281768.1"/>
</dbReference>
<dbReference type="EMBL" id="CP017553">
    <property type="protein sequence ID" value="AOW00605.1"/>
    <property type="molecule type" value="Genomic_DNA"/>
</dbReference>
<reference evidence="2 3" key="1">
    <citation type="journal article" date="2016" name="PLoS ONE">
        <title>Sequence Assembly of Yarrowia lipolytica Strain W29/CLIB89 Shows Transposable Element Diversity.</title>
        <authorList>
            <person name="Magnan C."/>
            <person name="Yu J."/>
            <person name="Chang I."/>
            <person name="Jahn E."/>
            <person name="Kanomata Y."/>
            <person name="Wu J."/>
            <person name="Zeller M."/>
            <person name="Oakes M."/>
            <person name="Baldi P."/>
            <person name="Sandmeyer S."/>
        </authorList>
    </citation>
    <scope>NUCLEOTIDE SEQUENCE [LARGE SCALE GENOMIC DNA]</scope>
    <source>
        <strain evidence="3">CLIB89(W29)</strain>
    </source>
</reference>
<dbReference type="AlphaFoldDB" id="A0A1D8N4P8"/>
<dbReference type="GeneID" id="94582425"/>
<evidence type="ECO:0000313" key="2">
    <source>
        <dbReference type="EMBL" id="AOW00605.1"/>
    </source>
</evidence>
<dbReference type="Proteomes" id="UP000182444">
    <property type="component" value="Chromosome 1A"/>
</dbReference>